<reference evidence="5 6" key="1">
    <citation type="journal article" name="Sci. Rep.">
        <title>Genome-scale phylogenetic analyses confirm Olpidium as the closest living zoosporic fungus to the non-flagellated, terrestrial fungi.</title>
        <authorList>
            <person name="Chang Y."/>
            <person name="Rochon D."/>
            <person name="Sekimoto S."/>
            <person name="Wang Y."/>
            <person name="Chovatia M."/>
            <person name="Sandor L."/>
            <person name="Salamov A."/>
            <person name="Grigoriev I.V."/>
            <person name="Stajich J.E."/>
            <person name="Spatafora J.W."/>
        </authorList>
    </citation>
    <scope>NUCLEOTIDE SEQUENCE [LARGE SCALE GENOMIC DNA]</scope>
    <source>
        <strain evidence="5">S191</strain>
    </source>
</reference>
<dbReference type="SMART" id="SM00050">
    <property type="entry name" value="DISIN"/>
    <property type="match status" value="1"/>
</dbReference>
<feature type="domain" description="Disintegrin" evidence="4">
    <location>
        <begin position="49"/>
        <end position="139"/>
    </location>
</feature>
<keyword evidence="6" id="KW-1185">Reference proteome</keyword>
<dbReference type="FunFam" id="4.10.70.10:FF:000003">
    <property type="entry name" value="Disintegrin and metalloproteinase domain-containing protein 17"/>
    <property type="match status" value="1"/>
</dbReference>
<evidence type="ECO:0000256" key="1">
    <source>
        <dbReference type="ARBA" id="ARBA00023157"/>
    </source>
</evidence>
<dbReference type="AlphaFoldDB" id="A0A8H8A2I1"/>
<accession>A0A8H8A2I1</accession>
<evidence type="ECO:0000313" key="5">
    <source>
        <dbReference type="EMBL" id="KAG5463770.1"/>
    </source>
</evidence>
<dbReference type="Gene3D" id="4.10.70.10">
    <property type="entry name" value="Disintegrin domain"/>
    <property type="match status" value="1"/>
</dbReference>
<keyword evidence="1" id="KW-1015">Disulfide bond</keyword>
<dbReference type="EMBL" id="JAEFCI010000102">
    <property type="protein sequence ID" value="KAG5463770.1"/>
    <property type="molecule type" value="Genomic_DNA"/>
</dbReference>
<protein>
    <recommendedName>
        <fullName evidence="3">Disintegrin and metalloproteinase domain-containing protein B</fullName>
    </recommendedName>
</protein>
<organism evidence="5 6">
    <name type="scientific">Olpidium bornovanus</name>
    <dbReference type="NCBI Taxonomy" id="278681"/>
    <lineage>
        <taxon>Eukaryota</taxon>
        <taxon>Fungi</taxon>
        <taxon>Fungi incertae sedis</taxon>
        <taxon>Olpidiomycota</taxon>
        <taxon>Olpidiomycotina</taxon>
        <taxon>Olpidiomycetes</taxon>
        <taxon>Olpidiales</taxon>
        <taxon>Olpidiaceae</taxon>
        <taxon>Olpidium</taxon>
    </lineage>
</organism>
<sequence>MNPTSDSGPGQFSSCSTTDICNKLSAGSGSCLVDAASPANTSVPKVVAASQCGNGLKEEGEECDCGPDVQCRSGRNACCDASCKLKPGAVCSDSNALCCNGCKPVAAKTLCRPAVSSCDIPETCDGTSGECPPDQYFPDGQDCSNGDSLNNSFTNEGLKCAAGLCTSRDLQCQIRMMQPGVVGCSSFRSSCSLLCSTSSGANCVELQGGFVDSTPCGYGGLCKRGECTRGSFGTQPRTARFCLRKGRRINPFPSVFCSRRYSRVYRAEQAGFHRRGSRRGHPAGARVRLRRQKVLPAASVQKPEEENRGV</sequence>
<dbReference type="PANTHER" id="PTHR11905:SF159">
    <property type="entry name" value="ADAM METALLOPROTEASE"/>
    <property type="match status" value="1"/>
</dbReference>
<comment type="caution">
    <text evidence="5">The sequence shown here is derived from an EMBL/GenBank/DDBJ whole genome shotgun (WGS) entry which is preliminary data.</text>
</comment>
<dbReference type="SUPFAM" id="SSF57552">
    <property type="entry name" value="Blood coagulation inhibitor (disintegrin)"/>
    <property type="match status" value="1"/>
</dbReference>
<comment type="function">
    <text evidence="2">Probable zinc protease.</text>
</comment>
<evidence type="ECO:0000259" key="4">
    <source>
        <dbReference type="PROSITE" id="PS50214"/>
    </source>
</evidence>
<evidence type="ECO:0000256" key="3">
    <source>
        <dbReference type="ARBA" id="ARBA00074021"/>
    </source>
</evidence>
<dbReference type="Pfam" id="PF00200">
    <property type="entry name" value="Disintegrin"/>
    <property type="match status" value="1"/>
</dbReference>
<dbReference type="PROSITE" id="PS50214">
    <property type="entry name" value="DISINTEGRIN_2"/>
    <property type="match status" value="1"/>
</dbReference>
<dbReference type="InterPro" id="IPR001762">
    <property type="entry name" value="Disintegrin_dom"/>
</dbReference>
<dbReference type="GO" id="GO:0007229">
    <property type="term" value="P:integrin-mediated signaling pathway"/>
    <property type="evidence" value="ECO:0007669"/>
    <property type="project" value="UniProtKB-KW"/>
</dbReference>
<name>A0A8H8A2I1_9FUNG</name>
<dbReference type="PANTHER" id="PTHR11905">
    <property type="entry name" value="ADAM A DISINTEGRIN AND METALLOPROTEASE DOMAIN"/>
    <property type="match status" value="1"/>
</dbReference>
<dbReference type="OrthoDB" id="5951731at2759"/>
<dbReference type="InterPro" id="IPR036436">
    <property type="entry name" value="Disintegrin_dom_sf"/>
</dbReference>
<gene>
    <name evidence="5" type="ORF">BJ554DRAFT_1303</name>
</gene>
<evidence type="ECO:0000313" key="6">
    <source>
        <dbReference type="Proteomes" id="UP000673691"/>
    </source>
</evidence>
<proteinExistence type="predicted"/>
<evidence type="ECO:0000256" key="2">
    <source>
        <dbReference type="ARBA" id="ARBA00056552"/>
    </source>
</evidence>
<dbReference type="Proteomes" id="UP000673691">
    <property type="component" value="Unassembled WGS sequence"/>
</dbReference>